<accession>A0A512M3H5</accession>
<proteinExistence type="predicted"/>
<sequence>MEVLASSAVVAVGMTAMASLSGTLMIQEELGWRVAVVRNYQENMARVWQLGIDQRQVMSLMPSQTDNITLNQIINGTPFIVQTGTTTPAGLGTMQVATVTASVNISQNIKVETQGAPLTLSVYRPSLPNSLRPVVP</sequence>
<evidence type="ECO:0008006" key="3">
    <source>
        <dbReference type="Google" id="ProtNLM"/>
    </source>
</evidence>
<gene>
    <name evidence="1" type="ORF">BGE01nite_05390</name>
</gene>
<dbReference type="Proteomes" id="UP000321577">
    <property type="component" value="Unassembled WGS sequence"/>
</dbReference>
<organism evidence="1 2">
    <name type="scientific">Brevifollis gellanilyticus</name>
    <dbReference type="NCBI Taxonomy" id="748831"/>
    <lineage>
        <taxon>Bacteria</taxon>
        <taxon>Pseudomonadati</taxon>
        <taxon>Verrucomicrobiota</taxon>
        <taxon>Verrucomicrobiia</taxon>
        <taxon>Verrucomicrobiales</taxon>
        <taxon>Verrucomicrobiaceae</taxon>
    </lineage>
</organism>
<dbReference type="EMBL" id="BKAG01000002">
    <property type="protein sequence ID" value="GEP41248.1"/>
    <property type="molecule type" value="Genomic_DNA"/>
</dbReference>
<evidence type="ECO:0000313" key="1">
    <source>
        <dbReference type="EMBL" id="GEP41248.1"/>
    </source>
</evidence>
<reference evidence="1 2" key="1">
    <citation type="submission" date="2019-07" db="EMBL/GenBank/DDBJ databases">
        <title>Whole genome shotgun sequence of Brevifollis gellanilyticus NBRC 108608.</title>
        <authorList>
            <person name="Hosoyama A."/>
            <person name="Uohara A."/>
            <person name="Ohji S."/>
            <person name="Ichikawa N."/>
        </authorList>
    </citation>
    <scope>NUCLEOTIDE SEQUENCE [LARGE SCALE GENOMIC DNA]</scope>
    <source>
        <strain evidence="1 2">NBRC 108608</strain>
    </source>
</reference>
<keyword evidence="2" id="KW-1185">Reference proteome</keyword>
<dbReference type="RefSeq" id="WP_170266543.1">
    <property type="nucleotide sequence ID" value="NZ_BKAG01000002.1"/>
</dbReference>
<comment type="caution">
    <text evidence="1">The sequence shown here is derived from an EMBL/GenBank/DDBJ whole genome shotgun (WGS) entry which is preliminary data.</text>
</comment>
<evidence type="ECO:0000313" key="2">
    <source>
        <dbReference type="Proteomes" id="UP000321577"/>
    </source>
</evidence>
<dbReference type="AlphaFoldDB" id="A0A512M3H5"/>
<protein>
    <recommendedName>
        <fullName evidence="3">Type II secretion system protein</fullName>
    </recommendedName>
</protein>
<name>A0A512M3H5_9BACT</name>